<keyword evidence="8" id="KW-1185">Reference proteome</keyword>
<dbReference type="EMBL" id="JBIAMX010000006">
    <property type="protein sequence ID" value="MFF0543690.1"/>
    <property type="molecule type" value="Genomic_DNA"/>
</dbReference>
<proteinExistence type="inferred from homology"/>
<name>A0ABW6PN36_9NOCA</name>
<dbReference type="PANTHER" id="PTHR30468">
    <property type="entry name" value="ALPHA-KETOGLUTARATE-DEPENDENT SULFONATE DIOXYGENASE"/>
    <property type="match status" value="1"/>
</dbReference>
<evidence type="ECO:0000256" key="2">
    <source>
        <dbReference type="ARBA" id="ARBA00022723"/>
    </source>
</evidence>
<evidence type="ECO:0000256" key="3">
    <source>
        <dbReference type="ARBA" id="ARBA00022964"/>
    </source>
</evidence>
<dbReference type="InterPro" id="IPR042098">
    <property type="entry name" value="TauD-like_sf"/>
</dbReference>
<evidence type="ECO:0000256" key="4">
    <source>
        <dbReference type="ARBA" id="ARBA00023002"/>
    </source>
</evidence>
<keyword evidence="2" id="KW-0479">Metal-binding</keyword>
<feature type="domain" description="TauD/TfdA-like" evidence="6">
    <location>
        <begin position="55"/>
        <end position="310"/>
    </location>
</feature>
<dbReference type="GO" id="GO:0051213">
    <property type="term" value="F:dioxygenase activity"/>
    <property type="evidence" value="ECO:0007669"/>
    <property type="project" value="UniProtKB-KW"/>
</dbReference>
<evidence type="ECO:0000313" key="8">
    <source>
        <dbReference type="Proteomes" id="UP001601444"/>
    </source>
</evidence>
<dbReference type="RefSeq" id="WP_387700321.1">
    <property type="nucleotide sequence ID" value="NZ_JBIAMX010000006.1"/>
</dbReference>
<dbReference type="Gene3D" id="3.60.130.10">
    <property type="entry name" value="Clavaminate synthase-like"/>
    <property type="match status" value="1"/>
</dbReference>
<organism evidence="7 8">
    <name type="scientific">Nocardia thailandica</name>
    <dbReference type="NCBI Taxonomy" id="257275"/>
    <lineage>
        <taxon>Bacteria</taxon>
        <taxon>Bacillati</taxon>
        <taxon>Actinomycetota</taxon>
        <taxon>Actinomycetes</taxon>
        <taxon>Mycobacteriales</taxon>
        <taxon>Nocardiaceae</taxon>
        <taxon>Nocardia</taxon>
    </lineage>
</organism>
<dbReference type="PANTHER" id="PTHR30468:SF1">
    <property type="entry name" value="ALPHA-KETOGLUTARATE-DEPENDENT SULFONATE DIOXYGENASE"/>
    <property type="match status" value="1"/>
</dbReference>
<dbReference type="InterPro" id="IPR003819">
    <property type="entry name" value="TauD/TfdA-like"/>
</dbReference>
<dbReference type="InterPro" id="IPR051323">
    <property type="entry name" value="AtsK-like"/>
</dbReference>
<dbReference type="Proteomes" id="UP001601444">
    <property type="component" value="Unassembled WGS sequence"/>
</dbReference>
<comment type="similarity">
    <text evidence="1">Belongs to the TfdA dioxygenase family.</text>
</comment>
<gene>
    <name evidence="7" type="ORF">ACFYTF_12735</name>
</gene>
<keyword evidence="4" id="KW-0560">Oxidoreductase</keyword>
<accession>A0ABW6PN36</accession>
<evidence type="ECO:0000256" key="1">
    <source>
        <dbReference type="ARBA" id="ARBA00005896"/>
    </source>
</evidence>
<sequence length="319" mass="35848">MTSTAVVDPSPDRAPAVHSIPLPGYPVAAGPFTHLVAERDRLAGLTWQHFDARRVGATLGAEISGTDLRDDLPDEVIDEIRRALHDYKVLFFRDQPVSAAQHVAFTRRFGELEIHPVIPSNTGQPELVRFEKTAEVAGFENAWHHDVTWRELPSMGAVLHAITVPEIGGDTLFADMYAAYDALDAETKARIENLDGIHDFTRAFGVRATAEQQERMRAAHPSVRHPVVCTHAVTGRKHLYVNRIFTDRIAGLDLDESRELVDRLARQADAPEHQVRLRWEPDTIAFWDNRAVQHYASSDYWPARRTVERASIVGPRPAR</sequence>
<comment type="caution">
    <text evidence="7">The sequence shown here is derived from an EMBL/GenBank/DDBJ whole genome shotgun (WGS) entry which is preliminary data.</text>
</comment>
<dbReference type="Pfam" id="PF02668">
    <property type="entry name" value="TauD"/>
    <property type="match status" value="1"/>
</dbReference>
<keyword evidence="5" id="KW-0408">Iron</keyword>
<dbReference type="SUPFAM" id="SSF51197">
    <property type="entry name" value="Clavaminate synthase-like"/>
    <property type="match status" value="1"/>
</dbReference>
<evidence type="ECO:0000313" key="7">
    <source>
        <dbReference type="EMBL" id="MFF0543690.1"/>
    </source>
</evidence>
<evidence type="ECO:0000259" key="6">
    <source>
        <dbReference type="Pfam" id="PF02668"/>
    </source>
</evidence>
<protein>
    <submittedName>
        <fullName evidence="7">TauD/TfdA dioxygenase family protein</fullName>
    </submittedName>
</protein>
<evidence type="ECO:0000256" key="5">
    <source>
        <dbReference type="ARBA" id="ARBA00023004"/>
    </source>
</evidence>
<keyword evidence="3 7" id="KW-0223">Dioxygenase</keyword>
<reference evidence="7 8" key="1">
    <citation type="submission" date="2024-10" db="EMBL/GenBank/DDBJ databases">
        <title>The Natural Products Discovery Center: Release of the First 8490 Sequenced Strains for Exploring Actinobacteria Biosynthetic Diversity.</title>
        <authorList>
            <person name="Kalkreuter E."/>
            <person name="Kautsar S.A."/>
            <person name="Yang D."/>
            <person name="Bader C.D."/>
            <person name="Teijaro C.N."/>
            <person name="Fluegel L."/>
            <person name="Davis C.M."/>
            <person name="Simpson J.R."/>
            <person name="Lauterbach L."/>
            <person name="Steele A.D."/>
            <person name="Gui C."/>
            <person name="Meng S."/>
            <person name="Li G."/>
            <person name="Viehrig K."/>
            <person name="Ye F."/>
            <person name="Su P."/>
            <person name="Kiefer A.F."/>
            <person name="Nichols A."/>
            <person name="Cepeda A.J."/>
            <person name="Yan W."/>
            <person name="Fan B."/>
            <person name="Jiang Y."/>
            <person name="Adhikari A."/>
            <person name="Zheng C.-J."/>
            <person name="Schuster L."/>
            <person name="Cowan T.M."/>
            <person name="Smanski M.J."/>
            <person name="Chevrette M.G."/>
            <person name="De Carvalho L.P.S."/>
            <person name="Shen B."/>
        </authorList>
    </citation>
    <scope>NUCLEOTIDE SEQUENCE [LARGE SCALE GENOMIC DNA]</scope>
    <source>
        <strain evidence="7 8">NPDC004045</strain>
    </source>
</reference>